<dbReference type="PANTHER" id="PTHR43643:SF3">
    <property type="entry name" value="HISTIDINOL-PHOSPHATE AMINOTRANSFERASE"/>
    <property type="match status" value="1"/>
</dbReference>
<keyword evidence="2 5" id="KW-0032">Aminotransferase</keyword>
<dbReference type="InterPro" id="IPR015424">
    <property type="entry name" value="PyrdxlP-dep_Trfase"/>
</dbReference>
<dbReference type="GO" id="GO:0008483">
    <property type="term" value="F:transaminase activity"/>
    <property type="evidence" value="ECO:0007669"/>
    <property type="project" value="UniProtKB-KW"/>
</dbReference>
<comment type="caution">
    <text evidence="7">The sequence shown here is derived from an EMBL/GenBank/DDBJ whole genome shotgun (WGS) entry which is preliminary data.</text>
</comment>
<accession>A0AAE4Z7A1</accession>
<dbReference type="NCBIfam" id="TIGR01409">
    <property type="entry name" value="TAT_signal_seq"/>
    <property type="match status" value="1"/>
</dbReference>
<dbReference type="InterPro" id="IPR015421">
    <property type="entry name" value="PyrdxlP-dep_Trfase_major"/>
</dbReference>
<dbReference type="InterPro" id="IPR050106">
    <property type="entry name" value="HistidinolP_aminotransfase"/>
</dbReference>
<protein>
    <recommendedName>
        <fullName evidence="5">Aminotransferase</fullName>
        <ecNumber evidence="5">2.6.1.-</ecNumber>
    </recommendedName>
</protein>
<dbReference type="SUPFAM" id="SSF53383">
    <property type="entry name" value="PLP-dependent transferases"/>
    <property type="match status" value="1"/>
</dbReference>
<evidence type="ECO:0000313" key="7">
    <source>
        <dbReference type="EMBL" id="NIR74022.1"/>
    </source>
</evidence>
<keyword evidence="4" id="KW-0663">Pyridoxal phosphate</keyword>
<feature type="domain" description="Aminotransferase class I/classII large" evidence="6">
    <location>
        <begin position="39"/>
        <end position="361"/>
    </location>
</feature>
<proteinExistence type="inferred from homology"/>
<evidence type="ECO:0000256" key="3">
    <source>
        <dbReference type="ARBA" id="ARBA00022679"/>
    </source>
</evidence>
<dbReference type="InterPro" id="IPR019546">
    <property type="entry name" value="TAT_signal_bac_arc"/>
</dbReference>
<reference evidence="7 8" key="1">
    <citation type="submission" date="2020-01" db="EMBL/GenBank/DDBJ databases">
        <title>Genomes assembled from Gulf of Kutch pelagic sediment metagenomes.</title>
        <authorList>
            <person name="Chandrashekar M."/>
            <person name="Mahajan M.S."/>
            <person name="Dave K.J."/>
            <person name="Vatsa P."/>
            <person name="Nathani N.M."/>
        </authorList>
    </citation>
    <scope>NUCLEOTIDE SEQUENCE [LARGE SCALE GENOMIC DNA]</scope>
    <source>
        <strain evidence="7">KS3-K002</strain>
    </source>
</reference>
<dbReference type="Pfam" id="PF00155">
    <property type="entry name" value="Aminotran_1_2"/>
    <property type="match status" value="1"/>
</dbReference>
<dbReference type="Gene3D" id="3.40.640.10">
    <property type="entry name" value="Type I PLP-dependent aspartate aminotransferase-like (Major domain)"/>
    <property type="match status" value="1"/>
</dbReference>
<evidence type="ECO:0000313" key="8">
    <source>
        <dbReference type="Proteomes" id="UP000702544"/>
    </source>
</evidence>
<dbReference type="PROSITE" id="PS51318">
    <property type="entry name" value="TAT"/>
    <property type="match status" value="1"/>
</dbReference>
<dbReference type="AlphaFoldDB" id="A0AAE4Z7A1"/>
<dbReference type="PROSITE" id="PS00105">
    <property type="entry name" value="AA_TRANSFER_CLASS_1"/>
    <property type="match status" value="1"/>
</dbReference>
<organism evidence="7 8">
    <name type="scientific">Candidatus Kutchimonas denitrificans</name>
    <dbReference type="NCBI Taxonomy" id="3056748"/>
    <lineage>
        <taxon>Bacteria</taxon>
        <taxon>Pseudomonadati</taxon>
        <taxon>Gemmatimonadota</taxon>
        <taxon>Gemmatimonadia</taxon>
        <taxon>Candidatus Palauibacterales</taxon>
        <taxon>Candidatus Palauibacteraceae</taxon>
        <taxon>Candidatus Kutchimonas</taxon>
    </lineage>
</organism>
<comment type="similarity">
    <text evidence="1">Belongs to the class-II pyridoxal-phosphate-dependent aminotransferase family. Histidinol-phosphate aminotransferase subfamily.</text>
</comment>
<name>A0AAE4Z7A1_9BACT</name>
<comment type="cofactor">
    <cofactor evidence="5">
        <name>pyridoxal 5'-phosphate</name>
        <dbReference type="ChEBI" id="CHEBI:597326"/>
    </cofactor>
</comment>
<evidence type="ECO:0000256" key="1">
    <source>
        <dbReference type="ARBA" id="ARBA00007970"/>
    </source>
</evidence>
<dbReference type="InterPro" id="IPR004838">
    <property type="entry name" value="NHTrfase_class1_PyrdxlP-BS"/>
</dbReference>
<gene>
    <name evidence="7" type="ORF">GWO12_02725</name>
</gene>
<comment type="similarity">
    <text evidence="5">Belongs to the class-I pyridoxal-phosphate-dependent aminotransferase family.</text>
</comment>
<evidence type="ECO:0000259" key="6">
    <source>
        <dbReference type="Pfam" id="PF00155"/>
    </source>
</evidence>
<dbReference type="InterPro" id="IPR006311">
    <property type="entry name" value="TAT_signal"/>
</dbReference>
<dbReference type="EC" id="2.6.1.-" evidence="5"/>
<sequence>MERRDFLKAGLALGAAAGGGIVTLANAKTAPDLRPGETLRLNSNENPLGLSPAARRAILDGLDEANRYPRDSRVQLIEALAALHGVEPENIVLGNGSTEVLQMSVQALATPRSRLVLADPTFEDVPWYALPFPYELVRVPLDGRFAHDLEAMRRAASSAAGPALVYICNPNNPTGTLTPSAEIDDWIEAAPETVSFLVDEAYFEYCEDPAYWSCVKWVDKPNVIVARSFSKIYGMAGIRLGYGVAHDETAGRLRQFIGKNNANHLVLVAALAALNDEGLIPRSRAANAEGMNILHRALDELGLEYLPSHTNFVMHRIRGELDTYRERMAAHGVRVGRPFPPMLDYNRLSIGLPEEMSRFVEVLREFRSAGWV</sequence>
<dbReference type="Gene3D" id="3.90.1150.10">
    <property type="entry name" value="Aspartate Aminotransferase, domain 1"/>
    <property type="match status" value="1"/>
</dbReference>
<evidence type="ECO:0000256" key="2">
    <source>
        <dbReference type="ARBA" id="ARBA00022576"/>
    </source>
</evidence>
<dbReference type="InterPro" id="IPR015422">
    <property type="entry name" value="PyrdxlP-dep_Trfase_small"/>
</dbReference>
<evidence type="ECO:0000256" key="5">
    <source>
        <dbReference type="RuleBase" id="RU000481"/>
    </source>
</evidence>
<dbReference type="CDD" id="cd00609">
    <property type="entry name" value="AAT_like"/>
    <property type="match status" value="1"/>
</dbReference>
<dbReference type="PANTHER" id="PTHR43643">
    <property type="entry name" value="HISTIDINOL-PHOSPHATE AMINOTRANSFERASE 2"/>
    <property type="match status" value="1"/>
</dbReference>
<dbReference type="GO" id="GO:0030170">
    <property type="term" value="F:pyridoxal phosphate binding"/>
    <property type="evidence" value="ECO:0007669"/>
    <property type="project" value="InterPro"/>
</dbReference>
<dbReference type="Pfam" id="PF10518">
    <property type="entry name" value="TAT_signal"/>
    <property type="match status" value="1"/>
</dbReference>
<dbReference type="EMBL" id="JAACAK010000018">
    <property type="protein sequence ID" value="NIR74022.1"/>
    <property type="molecule type" value="Genomic_DNA"/>
</dbReference>
<evidence type="ECO:0000256" key="4">
    <source>
        <dbReference type="ARBA" id="ARBA00022898"/>
    </source>
</evidence>
<dbReference type="Proteomes" id="UP000702544">
    <property type="component" value="Unassembled WGS sequence"/>
</dbReference>
<dbReference type="InterPro" id="IPR004839">
    <property type="entry name" value="Aminotransferase_I/II_large"/>
</dbReference>
<keyword evidence="3 5" id="KW-0808">Transferase</keyword>